<dbReference type="InterPro" id="IPR007487">
    <property type="entry name" value="ABC_transpt-TYRBP-like"/>
</dbReference>
<sequence length="320" mass="34926">MKKMLLLLGAITVFILSCVGKEGQSSGKKEESKKKVKIGIMQITTHPALDSAREGFKEAFKEAGLEVVYDEKNANGEITTANLIANNFVNSKVDLIYAIATNTAQAVSNTTEDIPIVFSAITDPESAGILKKNVTGISDRVDIKQQLELLLKIDSKIKKVGIIYNSSEPNSKIQVEDLKKAAKELNLQVVEKSVSQVSEIPQVTDMLIRESDALYLPTDNLVASVVNLITDKAAVAKKIVFGAEAAHVKGGALITQGVDYYEMGKEAGKIAVEILKNNKKPFEMKYKTMELGEITVNSKTLGKLGIKLPEEIRNKVKFIE</sequence>
<evidence type="ECO:0000313" key="2">
    <source>
        <dbReference type="Proteomes" id="UP000321606"/>
    </source>
</evidence>
<dbReference type="SUPFAM" id="SSF53822">
    <property type="entry name" value="Periplasmic binding protein-like I"/>
    <property type="match status" value="1"/>
</dbReference>
<dbReference type="Pfam" id="PF04392">
    <property type="entry name" value="ABC_sub_bind"/>
    <property type="match status" value="1"/>
</dbReference>
<evidence type="ECO:0008006" key="3">
    <source>
        <dbReference type="Google" id="ProtNLM"/>
    </source>
</evidence>
<dbReference type="KEGG" id="lgo:JCM16774_0980"/>
<accession>A0A510J9P9</accession>
<name>A0A510J9P9_9FUSO</name>
<dbReference type="EMBL" id="AP019822">
    <property type="protein sequence ID" value="BBM36048.1"/>
    <property type="molecule type" value="Genomic_DNA"/>
</dbReference>
<evidence type="ECO:0000313" key="1">
    <source>
        <dbReference type="EMBL" id="BBM36048.1"/>
    </source>
</evidence>
<dbReference type="CDD" id="cd06325">
    <property type="entry name" value="PBP1_ABC_unchar_transporter"/>
    <property type="match status" value="1"/>
</dbReference>
<dbReference type="AlphaFoldDB" id="A0A510J9P9"/>
<dbReference type="PANTHER" id="PTHR35271">
    <property type="entry name" value="ABC TRANSPORTER, SUBSTRATE-BINDING LIPOPROTEIN-RELATED"/>
    <property type="match status" value="1"/>
</dbReference>
<organism evidence="1 2">
    <name type="scientific">Pseudoleptotrichia goodfellowii</name>
    <dbReference type="NCBI Taxonomy" id="157692"/>
    <lineage>
        <taxon>Bacteria</taxon>
        <taxon>Fusobacteriati</taxon>
        <taxon>Fusobacteriota</taxon>
        <taxon>Fusobacteriia</taxon>
        <taxon>Fusobacteriales</taxon>
        <taxon>Leptotrichiaceae</taxon>
        <taxon>Pseudoleptotrichia</taxon>
    </lineage>
</organism>
<dbReference type="InterPro" id="IPR028082">
    <property type="entry name" value="Peripla_BP_I"/>
</dbReference>
<dbReference type="STRING" id="714315.GCA_000516535_00971"/>
<dbReference type="Proteomes" id="UP000321606">
    <property type="component" value="Chromosome"/>
</dbReference>
<protein>
    <recommendedName>
        <fullName evidence="3">ABC transporter substrate binding protein</fullName>
    </recommendedName>
</protein>
<gene>
    <name evidence="1" type="ORF">JCM16774_0980</name>
</gene>
<proteinExistence type="predicted"/>
<dbReference type="PANTHER" id="PTHR35271:SF1">
    <property type="entry name" value="ABC TRANSPORTER, SUBSTRATE-BINDING LIPOPROTEIN"/>
    <property type="match status" value="1"/>
</dbReference>
<reference evidence="1 2" key="1">
    <citation type="submission" date="2019-07" db="EMBL/GenBank/DDBJ databases">
        <title>Complete Genome Sequence of Leptotrichia goodfellowii Strain JCM 16774.</title>
        <authorList>
            <person name="Watanabe S."/>
            <person name="Cui L."/>
        </authorList>
    </citation>
    <scope>NUCLEOTIDE SEQUENCE [LARGE SCALE GENOMIC DNA]</scope>
    <source>
        <strain evidence="1 2">JCM16774</strain>
    </source>
</reference>
<dbReference type="OrthoDB" id="9776955at2"/>
<dbReference type="Gene3D" id="3.40.50.2300">
    <property type="match status" value="2"/>
</dbReference>
<dbReference type="RefSeq" id="WP_026737454.1">
    <property type="nucleotide sequence ID" value="NZ_AP019822.1"/>
</dbReference>
<dbReference type="PROSITE" id="PS51257">
    <property type="entry name" value="PROKAR_LIPOPROTEIN"/>
    <property type="match status" value="1"/>
</dbReference>